<keyword evidence="1 2" id="KW-0808">Transferase</keyword>
<comment type="similarity">
    <text evidence="2">Belongs to the CDP-alcohol phosphatidyltransferase class-I family.</text>
</comment>
<keyword evidence="3" id="KW-1133">Transmembrane helix</keyword>
<organism evidence="4 5">
    <name type="scientific">Tectimicrobiota bacterium</name>
    <dbReference type="NCBI Taxonomy" id="2528274"/>
    <lineage>
        <taxon>Bacteria</taxon>
        <taxon>Pseudomonadati</taxon>
        <taxon>Nitrospinota/Tectimicrobiota group</taxon>
        <taxon>Candidatus Tectimicrobiota</taxon>
    </lineage>
</organism>
<keyword evidence="3" id="KW-0812">Transmembrane</keyword>
<dbReference type="PROSITE" id="PS00379">
    <property type="entry name" value="CDP_ALCOHOL_P_TRANSF"/>
    <property type="match status" value="1"/>
</dbReference>
<name>A0A932CQ35_UNCTE</name>
<feature type="transmembrane region" description="Helical" evidence="3">
    <location>
        <begin position="138"/>
        <end position="166"/>
    </location>
</feature>
<comment type="caution">
    <text evidence="4">The sequence shown here is derived from an EMBL/GenBank/DDBJ whole genome shotgun (WGS) entry which is preliminary data.</text>
</comment>
<evidence type="ECO:0000256" key="1">
    <source>
        <dbReference type="ARBA" id="ARBA00022679"/>
    </source>
</evidence>
<dbReference type="AlphaFoldDB" id="A0A932CQ35"/>
<feature type="transmembrane region" description="Helical" evidence="3">
    <location>
        <begin position="41"/>
        <end position="61"/>
    </location>
</feature>
<dbReference type="InterPro" id="IPR043130">
    <property type="entry name" value="CDP-OH_PTrfase_TM_dom"/>
</dbReference>
<evidence type="ECO:0000256" key="2">
    <source>
        <dbReference type="RuleBase" id="RU003750"/>
    </source>
</evidence>
<keyword evidence="3" id="KW-0472">Membrane</keyword>
<accession>A0A932CQ35</accession>
<evidence type="ECO:0000313" key="5">
    <source>
        <dbReference type="Proteomes" id="UP000769766"/>
    </source>
</evidence>
<dbReference type="InterPro" id="IPR048254">
    <property type="entry name" value="CDP_ALCOHOL_P_TRANSF_CS"/>
</dbReference>
<feature type="transmembrane region" description="Helical" evidence="3">
    <location>
        <begin position="100"/>
        <end position="118"/>
    </location>
</feature>
<dbReference type="GO" id="GO:0008654">
    <property type="term" value="P:phospholipid biosynthetic process"/>
    <property type="evidence" value="ECO:0007669"/>
    <property type="project" value="InterPro"/>
</dbReference>
<gene>
    <name evidence="4" type="ORF">HYY20_09995</name>
</gene>
<dbReference type="GO" id="GO:0016020">
    <property type="term" value="C:membrane"/>
    <property type="evidence" value="ECO:0007669"/>
    <property type="project" value="InterPro"/>
</dbReference>
<dbReference type="GO" id="GO:0016780">
    <property type="term" value="F:phosphotransferase activity, for other substituted phosphate groups"/>
    <property type="evidence" value="ECO:0007669"/>
    <property type="project" value="InterPro"/>
</dbReference>
<proteinExistence type="inferred from homology"/>
<protein>
    <submittedName>
        <fullName evidence="4">CDP-alcohol phosphatidyltransferase family protein</fullName>
    </submittedName>
</protein>
<dbReference type="Pfam" id="PF01066">
    <property type="entry name" value="CDP-OH_P_transf"/>
    <property type="match status" value="1"/>
</dbReference>
<evidence type="ECO:0000256" key="3">
    <source>
        <dbReference type="SAM" id="Phobius"/>
    </source>
</evidence>
<sequence length="196" mass="21903">MEFALSPFKKGVNPNTLTLLGFAFSLLTAFCIASGRLRLGGLLILLAGGFDVLDGAVARIYQRNTRFGVLLDAVMDRYSDLVVYVGLIIYYAQRRQMTDLILICVVLIAGMLIPYIRARAETLMPDCSGGLMERPERVLLLSAGLLFNLLSPVLWILAVLGHITVFQRLYFAWQRLNDSYRAPLAEKPEELHPTQP</sequence>
<dbReference type="Gene3D" id="1.20.120.1760">
    <property type="match status" value="1"/>
</dbReference>
<reference evidence="4" key="1">
    <citation type="submission" date="2020-07" db="EMBL/GenBank/DDBJ databases">
        <title>Huge and variable diversity of episymbiotic CPR bacteria and DPANN archaea in groundwater ecosystems.</title>
        <authorList>
            <person name="He C.Y."/>
            <person name="Keren R."/>
            <person name="Whittaker M."/>
            <person name="Farag I.F."/>
            <person name="Doudna J."/>
            <person name="Cate J.H.D."/>
            <person name="Banfield J.F."/>
        </authorList>
    </citation>
    <scope>NUCLEOTIDE SEQUENCE</scope>
    <source>
        <strain evidence="4">NC_groundwater_672_Ag_B-0.1um_62_36</strain>
    </source>
</reference>
<dbReference type="InterPro" id="IPR000462">
    <property type="entry name" value="CDP-OH_P_trans"/>
</dbReference>
<dbReference type="EMBL" id="JACPRF010000303">
    <property type="protein sequence ID" value="MBI2877201.1"/>
    <property type="molecule type" value="Genomic_DNA"/>
</dbReference>
<dbReference type="Proteomes" id="UP000769766">
    <property type="component" value="Unassembled WGS sequence"/>
</dbReference>
<evidence type="ECO:0000313" key="4">
    <source>
        <dbReference type="EMBL" id="MBI2877201.1"/>
    </source>
</evidence>